<dbReference type="OrthoDB" id="5327538at2759"/>
<evidence type="ECO:0000259" key="2">
    <source>
        <dbReference type="Pfam" id="PF02036"/>
    </source>
</evidence>
<dbReference type="Proteomes" id="UP000515129">
    <property type="component" value="Chromosome 48"/>
</dbReference>
<proteinExistence type="predicted"/>
<dbReference type="PANTHER" id="PTHR10094">
    <property type="entry name" value="STEROL CARRIER PROTEIN 2 SCP-2 FAMILY PROTEIN"/>
    <property type="match status" value="1"/>
</dbReference>
<dbReference type="SUPFAM" id="SSF55718">
    <property type="entry name" value="SCP-like"/>
    <property type="match status" value="1"/>
</dbReference>
<gene>
    <name evidence="4" type="primary">LOC113065393</name>
</gene>
<evidence type="ECO:0000256" key="1">
    <source>
        <dbReference type="SAM" id="MobiDB-lite"/>
    </source>
</evidence>
<dbReference type="Gene3D" id="3.30.1050.10">
    <property type="entry name" value="SCP2 sterol-binding domain"/>
    <property type="match status" value="1"/>
</dbReference>
<dbReference type="InterPro" id="IPR036527">
    <property type="entry name" value="SCP2_sterol-bd_dom_sf"/>
</dbReference>
<keyword evidence="3" id="KW-1185">Reference proteome</keyword>
<evidence type="ECO:0000313" key="4">
    <source>
        <dbReference type="RefSeq" id="XP_026092395.1"/>
    </source>
</evidence>
<feature type="compositionally biased region" description="Basic and acidic residues" evidence="1">
    <location>
        <begin position="91"/>
        <end position="104"/>
    </location>
</feature>
<dbReference type="PANTHER" id="PTHR10094:SF25">
    <property type="entry name" value="SCP2 STEROL-BINDING DOMAIN-CONTAINING PROTEIN 1"/>
    <property type="match status" value="1"/>
</dbReference>
<feature type="region of interest" description="Disordered" evidence="1">
    <location>
        <begin position="90"/>
        <end position="136"/>
    </location>
</feature>
<evidence type="ECO:0000313" key="3">
    <source>
        <dbReference type="Proteomes" id="UP000515129"/>
    </source>
</evidence>
<dbReference type="RefSeq" id="XP_026092395.1">
    <property type="nucleotide sequence ID" value="XM_026236610.1"/>
</dbReference>
<sequence>MRAPQVSSSPWIQAVLTSSSLGLEGFKAHSVFQEISRKLHDDGDQFVKKTGGVFAFEVKDGPGGKEAVWIVDVKNGKGSVYNDAGVLSGQTEDHWKHGHGHEASKAAAGQSQAVRGGASKRAESQVAPPTEFTLLK</sequence>
<feature type="domain" description="SCP2" evidence="2">
    <location>
        <begin position="34"/>
        <end position="83"/>
    </location>
</feature>
<dbReference type="GO" id="GO:0005829">
    <property type="term" value="C:cytosol"/>
    <property type="evidence" value="ECO:0007669"/>
    <property type="project" value="TreeGrafter"/>
</dbReference>
<dbReference type="InterPro" id="IPR003033">
    <property type="entry name" value="SCP2_sterol-bd_dom"/>
</dbReference>
<reference evidence="4" key="1">
    <citation type="submission" date="2025-08" db="UniProtKB">
        <authorList>
            <consortium name="RefSeq"/>
        </authorList>
    </citation>
    <scope>IDENTIFICATION</scope>
    <source>
        <strain evidence="4">Wakin</strain>
        <tissue evidence="4">Muscle</tissue>
    </source>
</reference>
<dbReference type="KEGG" id="caua:113065393"/>
<accession>A0A6P6M6R3</accession>
<dbReference type="AlphaFoldDB" id="A0A6P6M6R3"/>
<organism evidence="3 4">
    <name type="scientific">Carassius auratus</name>
    <name type="common">Goldfish</name>
    <dbReference type="NCBI Taxonomy" id="7957"/>
    <lineage>
        <taxon>Eukaryota</taxon>
        <taxon>Metazoa</taxon>
        <taxon>Chordata</taxon>
        <taxon>Craniata</taxon>
        <taxon>Vertebrata</taxon>
        <taxon>Euteleostomi</taxon>
        <taxon>Actinopterygii</taxon>
        <taxon>Neopterygii</taxon>
        <taxon>Teleostei</taxon>
        <taxon>Ostariophysi</taxon>
        <taxon>Cypriniformes</taxon>
        <taxon>Cyprinidae</taxon>
        <taxon>Cyprininae</taxon>
        <taxon>Carassius</taxon>
    </lineage>
</organism>
<dbReference type="GeneID" id="113065393"/>
<name>A0A6P6M6R3_CARAU</name>
<protein>
    <submittedName>
        <fullName evidence="4">Non-specific lipid-transfer protein-like</fullName>
    </submittedName>
</protein>
<dbReference type="Pfam" id="PF02036">
    <property type="entry name" value="SCP2"/>
    <property type="match status" value="1"/>
</dbReference>